<accession>A0ABS2L311</accession>
<dbReference type="EC" id="3.5.1.4" evidence="2"/>
<dbReference type="Gene3D" id="3.90.1300.10">
    <property type="entry name" value="Amidase signature (AS) domain"/>
    <property type="match status" value="1"/>
</dbReference>
<comment type="caution">
    <text evidence="2">The sequence shown here is derived from an EMBL/GenBank/DDBJ whole genome shotgun (WGS) entry which is preliminary data.</text>
</comment>
<evidence type="ECO:0000259" key="1">
    <source>
        <dbReference type="Pfam" id="PF01425"/>
    </source>
</evidence>
<name>A0ABS2L311_9MICO</name>
<evidence type="ECO:0000313" key="3">
    <source>
        <dbReference type="Proteomes" id="UP000776164"/>
    </source>
</evidence>
<dbReference type="PIRSF" id="PIRSF001221">
    <property type="entry name" value="Amidase_fungi"/>
    <property type="match status" value="1"/>
</dbReference>
<dbReference type="InterPro" id="IPR023631">
    <property type="entry name" value="Amidase_dom"/>
</dbReference>
<dbReference type="GO" id="GO:0004040">
    <property type="term" value="F:amidase activity"/>
    <property type="evidence" value="ECO:0007669"/>
    <property type="project" value="UniProtKB-EC"/>
</dbReference>
<keyword evidence="2" id="KW-0378">Hydrolase</keyword>
<evidence type="ECO:0000313" key="2">
    <source>
        <dbReference type="EMBL" id="MBM7471125.1"/>
    </source>
</evidence>
<dbReference type="RefSeq" id="WP_205106904.1">
    <property type="nucleotide sequence ID" value="NZ_BAAAHT010000017.1"/>
</dbReference>
<dbReference type="EMBL" id="JAFBBU010000001">
    <property type="protein sequence ID" value="MBM7471125.1"/>
    <property type="molecule type" value="Genomic_DNA"/>
</dbReference>
<dbReference type="Proteomes" id="UP000776164">
    <property type="component" value="Unassembled WGS sequence"/>
</dbReference>
<dbReference type="PANTHER" id="PTHR43372">
    <property type="entry name" value="FATTY-ACID AMIDE HYDROLASE"/>
    <property type="match status" value="1"/>
</dbReference>
<dbReference type="InterPro" id="IPR036928">
    <property type="entry name" value="AS_sf"/>
</dbReference>
<dbReference type="SUPFAM" id="SSF75304">
    <property type="entry name" value="Amidase signature (AS) enzymes"/>
    <property type="match status" value="1"/>
</dbReference>
<gene>
    <name evidence="2" type="ORF">JOE66_000759</name>
</gene>
<dbReference type="Pfam" id="PF01425">
    <property type="entry name" value="Amidase"/>
    <property type="match status" value="1"/>
</dbReference>
<dbReference type="PANTHER" id="PTHR43372:SF4">
    <property type="entry name" value="FATTY-ACID AMIDE HYDROLASE 2"/>
    <property type="match status" value="1"/>
</dbReference>
<reference evidence="2 3" key="1">
    <citation type="submission" date="2021-01" db="EMBL/GenBank/DDBJ databases">
        <title>Sequencing the genomes of 1000 actinobacteria strains.</title>
        <authorList>
            <person name="Klenk H.-P."/>
        </authorList>
    </citation>
    <scope>NUCLEOTIDE SEQUENCE [LARGE SCALE GENOMIC DNA]</scope>
    <source>
        <strain evidence="2 3">DSM 13057</strain>
    </source>
</reference>
<feature type="domain" description="Amidase" evidence="1">
    <location>
        <begin position="31"/>
        <end position="463"/>
    </location>
</feature>
<organism evidence="2 3">
    <name type="scientific">Subtercola frigoramans</name>
    <dbReference type="NCBI Taxonomy" id="120298"/>
    <lineage>
        <taxon>Bacteria</taxon>
        <taxon>Bacillati</taxon>
        <taxon>Actinomycetota</taxon>
        <taxon>Actinomycetes</taxon>
        <taxon>Micrococcales</taxon>
        <taxon>Microbacteriaceae</taxon>
        <taxon>Subtercola</taxon>
    </lineage>
</organism>
<proteinExistence type="predicted"/>
<keyword evidence="3" id="KW-1185">Reference proteome</keyword>
<protein>
    <submittedName>
        <fullName evidence="2">Amidase</fullName>
        <ecNumber evidence="2">3.5.1.4</ecNumber>
    </submittedName>
</protein>
<dbReference type="InterPro" id="IPR052739">
    <property type="entry name" value="FAAH2"/>
</dbReference>
<sequence>MMAAGGTGIDTTARAGEMLAALRSGAVSAVELTQAHLDRIDGVGASLNAFVVVDHEGALSAARAIDRRRAAGEDVGALAGLPISVKDSIDAAGLRSTHGRLSDSYVASTDAPAVRRLREAGCVVLGKTNVPVYLASHETSNEAFGRTVNPWDAARSSGGSSGGSSAAVAGGLAVADLGSDLAGSLRLPASWCGLSGHRPSNGIVSKLGNLPWPQGGLLEPHVSSVGPLTRHAADADLFLRAMIGVEGPDSRGWRIELPPPRITALSEARVAVWLDDPSCPTDAETRAAIVQFAAALGTAGAHVTLLDDAPVGGPADLELFRRLQAGEVVHGFDDEMWAYHLSVAARPDDSDEVRFSRAVVQPFRSAMDDLEKQHAAMRRWQRMFETVDVVLAPAVGRAATRFGEHPDGRTAIGGREYSTEVLFAWNRMSSIGKLPSTMLALGPGAHTGLPIGVQVLGPYLEDFTPLRFAVEAERAGLAGFRAAPGWS</sequence>